<protein>
    <submittedName>
        <fullName evidence="1">Uncharacterized protein</fullName>
    </submittedName>
</protein>
<dbReference type="Proteomes" id="UP001245285">
    <property type="component" value="Unassembled WGS sequence"/>
</dbReference>
<evidence type="ECO:0000313" key="2">
    <source>
        <dbReference type="Proteomes" id="UP001245285"/>
    </source>
</evidence>
<sequence length="188" mass="21339">MKITTFITSLVFLCAGMCCPPEDDHDYENFEFDAPGLIEIQNDGNVFNQNDTLWVKTIIPNTLFDEDGEEIDLLELRGINQNAYLGLNLYLENGFDQPIPIILSEDEIFPITGTVTYQYSIDVNTTEVNGQIQSDFGIVLKEKGDYFLGSSYLPNPLSVYLEGENYNQILINTNFANQDSDRFQFSVE</sequence>
<dbReference type="EMBL" id="JAVRHO010000012">
    <property type="protein sequence ID" value="MDT0647062.1"/>
    <property type="molecule type" value="Genomic_DNA"/>
</dbReference>
<keyword evidence="2" id="KW-1185">Reference proteome</keyword>
<reference evidence="1 2" key="1">
    <citation type="submission" date="2023-09" db="EMBL/GenBank/DDBJ databases">
        <authorList>
            <person name="Rey-Velasco X."/>
        </authorList>
    </citation>
    <scope>NUCLEOTIDE SEQUENCE [LARGE SCALE GENOMIC DNA]</scope>
    <source>
        <strain evidence="1 2">F260</strain>
    </source>
</reference>
<accession>A0ABU3CL36</accession>
<proteinExistence type="predicted"/>
<comment type="caution">
    <text evidence="1">The sequence shown here is derived from an EMBL/GenBank/DDBJ whole genome shotgun (WGS) entry which is preliminary data.</text>
</comment>
<dbReference type="RefSeq" id="WP_311495220.1">
    <property type="nucleotide sequence ID" value="NZ_JAVRHO010000012.1"/>
</dbReference>
<organism evidence="1 2">
    <name type="scientific">Autumnicola lenta</name>
    <dbReference type="NCBI Taxonomy" id="3075593"/>
    <lineage>
        <taxon>Bacteria</taxon>
        <taxon>Pseudomonadati</taxon>
        <taxon>Bacteroidota</taxon>
        <taxon>Flavobacteriia</taxon>
        <taxon>Flavobacteriales</taxon>
        <taxon>Flavobacteriaceae</taxon>
        <taxon>Autumnicola</taxon>
    </lineage>
</organism>
<evidence type="ECO:0000313" key="1">
    <source>
        <dbReference type="EMBL" id="MDT0647062.1"/>
    </source>
</evidence>
<name>A0ABU3CL36_9FLAO</name>
<gene>
    <name evidence="1" type="ORF">RM545_10195</name>
</gene>